<evidence type="ECO:0000313" key="2">
    <source>
        <dbReference type="WBParaSite" id="PDA_v2.g11921.t1"/>
    </source>
</evidence>
<dbReference type="Proteomes" id="UP000887578">
    <property type="component" value="Unplaced"/>
</dbReference>
<organism evidence="1 2">
    <name type="scientific">Panagrolaimus davidi</name>
    <dbReference type="NCBI Taxonomy" id="227884"/>
    <lineage>
        <taxon>Eukaryota</taxon>
        <taxon>Metazoa</taxon>
        <taxon>Ecdysozoa</taxon>
        <taxon>Nematoda</taxon>
        <taxon>Chromadorea</taxon>
        <taxon>Rhabditida</taxon>
        <taxon>Tylenchina</taxon>
        <taxon>Panagrolaimomorpha</taxon>
        <taxon>Panagrolaimoidea</taxon>
        <taxon>Panagrolaimidae</taxon>
        <taxon>Panagrolaimus</taxon>
    </lineage>
</organism>
<accession>A0A914P281</accession>
<sequence length="151" mass="18110">MSNDKIVSETEEDQFYFETAVSLEALFKALPNVKFFEYMLPFDSLNIITTKTVEELLKIPHFLSLDQFEIREITEIFDIKSFYGHIKENKKTKIFLDFSFRQLPDEYVTELQTIVDEILETENRDYKVPRIEFSRITHSSAYKMETLYYQK</sequence>
<dbReference type="AlphaFoldDB" id="A0A914P281"/>
<protein>
    <submittedName>
        <fullName evidence="2">RNA polymerase alpha subunit</fullName>
    </submittedName>
</protein>
<name>A0A914P281_9BILA</name>
<evidence type="ECO:0000313" key="1">
    <source>
        <dbReference type="Proteomes" id="UP000887578"/>
    </source>
</evidence>
<dbReference type="WBParaSite" id="PDA_v2.g11921.t1">
    <property type="protein sequence ID" value="PDA_v2.g11921.t1"/>
    <property type="gene ID" value="PDA_v2.g11921"/>
</dbReference>
<reference evidence="2" key="1">
    <citation type="submission" date="2022-11" db="UniProtKB">
        <authorList>
            <consortium name="WormBaseParasite"/>
        </authorList>
    </citation>
    <scope>IDENTIFICATION</scope>
</reference>
<keyword evidence="1" id="KW-1185">Reference proteome</keyword>
<proteinExistence type="predicted"/>